<evidence type="ECO:0000313" key="2">
    <source>
        <dbReference type="Proteomes" id="UP000637074"/>
    </source>
</evidence>
<name>A0ABQ3N1T2_9BACI</name>
<gene>
    <name evidence="1" type="ORF">AM1BK_24430</name>
</gene>
<proteinExistence type="predicted"/>
<accession>A0ABQ3N1T2</accession>
<keyword evidence="2" id="KW-1185">Reference proteome</keyword>
<protein>
    <submittedName>
        <fullName evidence="1">Uncharacterized protein</fullName>
    </submittedName>
</protein>
<sequence>MLATYDVIKHAYFIKGFQSPKRLSQFPPLSQFVLSMGVKKCNRLTILLNSIVSEKWVELIRSYENYNRG</sequence>
<dbReference type="Proteomes" id="UP000637074">
    <property type="component" value="Unassembled WGS sequence"/>
</dbReference>
<dbReference type="EMBL" id="BNDS01000009">
    <property type="protein sequence ID" value="GHH98900.1"/>
    <property type="molecule type" value="Genomic_DNA"/>
</dbReference>
<comment type="caution">
    <text evidence="1">The sequence shown here is derived from an EMBL/GenBank/DDBJ whole genome shotgun (WGS) entry which is preliminary data.</text>
</comment>
<organism evidence="1 2">
    <name type="scientific">Neobacillus kokaensis</name>
    <dbReference type="NCBI Taxonomy" id="2759023"/>
    <lineage>
        <taxon>Bacteria</taxon>
        <taxon>Bacillati</taxon>
        <taxon>Bacillota</taxon>
        <taxon>Bacilli</taxon>
        <taxon>Bacillales</taxon>
        <taxon>Bacillaceae</taxon>
        <taxon>Neobacillus</taxon>
    </lineage>
</organism>
<reference evidence="1 2" key="1">
    <citation type="journal article" date="2022" name="Int. J. Syst. Evol. Microbiol.">
        <title>Neobacillus kokaensis sp. nov., isolated from soil.</title>
        <authorList>
            <person name="Yuki K."/>
            <person name="Matsubara H."/>
            <person name="Yamaguchi S."/>
        </authorList>
    </citation>
    <scope>NUCLEOTIDE SEQUENCE [LARGE SCALE GENOMIC DNA]</scope>
    <source>
        <strain evidence="1 2">LOB 377</strain>
    </source>
</reference>
<evidence type="ECO:0000313" key="1">
    <source>
        <dbReference type="EMBL" id="GHH98900.1"/>
    </source>
</evidence>